<accession>A0ABR6NE84</accession>
<evidence type="ECO:0000313" key="3">
    <source>
        <dbReference type="Proteomes" id="UP001138540"/>
    </source>
</evidence>
<dbReference type="Pfam" id="PF02272">
    <property type="entry name" value="DHHA1"/>
    <property type="match status" value="1"/>
</dbReference>
<evidence type="ECO:0000259" key="1">
    <source>
        <dbReference type="Pfam" id="PF02272"/>
    </source>
</evidence>
<gene>
    <name evidence="2" type="ORF">HNP60_001566</name>
</gene>
<protein>
    <submittedName>
        <fullName evidence="2">Alanyl-tRNA synthetase</fullName>
    </submittedName>
</protein>
<proteinExistence type="predicted"/>
<organism evidence="2 3">
    <name type="scientific">Sphingobium lignivorans</name>
    <dbReference type="NCBI Taxonomy" id="2735886"/>
    <lineage>
        <taxon>Bacteria</taxon>
        <taxon>Pseudomonadati</taxon>
        <taxon>Pseudomonadota</taxon>
        <taxon>Alphaproteobacteria</taxon>
        <taxon>Sphingomonadales</taxon>
        <taxon>Sphingomonadaceae</taxon>
        <taxon>Sphingobium</taxon>
    </lineage>
</organism>
<reference evidence="2 3" key="1">
    <citation type="submission" date="2020-08" db="EMBL/GenBank/DDBJ databases">
        <title>Exploring microbial biodiversity for novel pathways involved in the catabolism of aromatic compounds derived from lignin.</title>
        <authorList>
            <person name="Elkins J."/>
        </authorList>
    </citation>
    <scope>NUCLEOTIDE SEQUENCE [LARGE SCALE GENOMIC DNA]</scope>
    <source>
        <strain evidence="2 3">B1D3A</strain>
    </source>
</reference>
<dbReference type="Proteomes" id="UP001138540">
    <property type="component" value="Unassembled WGS sequence"/>
</dbReference>
<name>A0ABR6NE84_9SPHN</name>
<dbReference type="EMBL" id="JACHKA010000001">
    <property type="protein sequence ID" value="MBB5985592.1"/>
    <property type="molecule type" value="Genomic_DNA"/>
</dbReference>
<sequence length="108" mass="10479">MNGYKVIAQHLQDLDPKALRGLVDEAKARLASGIATIVATNDGRAAIAVGVTDDLVGTFSAVDLVRAGVAALGGQGGGGRPDMAQGGGPDASAADAALDAVRAAIAAA</sequence>
<feature type="domain" description="DHHA1" evidence="1">
    <location>
        <begin position="4"/>
        <end position="106"/>
    </location>
</feature>
<dbReference type="InterPro" id="IPR003156">
    <property type="entry name" value="DHHA1_dom"/>
</dbReference>
<evidence type="ECO:0000313" key="2">
    <source>
        <dbReference type="EMBL" id="MBB5985592.1"/>
    </source>
</evidence>
<comment type="caution">
    <text evidence="2">The sequence shown here is derived from an EMBL/GenBank/DDBJ whole genome shotgun (WGS) entry which is preliminary data.</text>
</comment>
<keyword evidence="3" id="KW-1185">Reference proteome</keyword>
<dbReference type="Gene3D" id="3.10.310.40">
    <property type="match status" value="1"/>
</dbReference>